<reference evidence="1" key="1">
    <citation type="journal article" date="2015" name="Nature">
        <title>Complex archaea that bridge the gap between prokaryotes and eukaryotes.</title>
        <authorList>
            <person name="Spang A."/>
            <person name="Saw J.H."/>
            <person name="Jorgensen S.L."/>
            <person name="Zaremba-Niedzwiedzka K."/>
            <person name="Martijn J."/>
            <person name="Lind A.E."/>
            <person name="van Eijk R."/>
            <person name="Schleper C."/>
            <person name="Guy L."/>
            <person name="Ettema T.J."/>
        </authorList>
    </citation>
    <scope>NUCLEOTIDE SEQUENCE</scope>
</reference>
<dbReference type="InterPro" id="IPR005632">
    <property type="entry name" value="Chaperone_Skp"/>
</dbReference>
<dbReference type="Pfam" id="PF03938">
    <property type="entry name" value="OmpH"/>
    <property type="match status" value="1"/>
</dbReference>
<protein>
    <recommendedName>
        <fullName evidence="2">OmpH family outer membrane protein</fullName>
    </recommendedName>
</protein>
<evidence type="ECO:0000313" key="1">
    <source>
        <dbReference type="EMBL" id="KKN11239.1"/>
    </source>
</evidence>
<dbReference type="SMART" id="SM00935">
    <property type="entry name" value="OmpH"/>
    <property type="match status" value="1"/>
</dbReference>
<gene>
    <name evidence="1" type="ORF">LCGC14_1028510</name>
</gene>
<dbReference type="SUPFAM" id="SSF111384">
    <property type="entry name" value="OmpH-like"/>
    <property type="match status" value="1"/>
</dbReference>
<dbReference type="Gene3D" id="3.30.910.20">
    <property type="entry name" value="Skp domain"/>
    <property type="match status" value="1"/>
</dbReference>
<evidence type="ECO:0008006" key="2">
    <source>
        <dbReference type="Google" id="ProtNLM"/>
    </source>
</evidence>
<dbReference type="AlphaFoldDB" id="A0A0F9MZT8"/>
<dbReference type="InterPro" id="IPR024930">
    <property type="entry name" value="Skp_dom_sf"/>
</dbReference>
<dbReference type="EMBL" id="LAZR01004158">
    <property type="protein sequence ID" value="KKN11239.1"/>
    <property type="molecule type" value="Genomic_DNA"/>
</dbReference>
<accession>A0A0F9MZT8</accession>
<organism evidence="1">
    <name type="scientific">marine sediment metagenome</name>
    <dbReference type="NCBI Taxonomy" id="412755"/>
    <lineage>
        <taxon>unclassified sequences</taxon>
        <taxon>metagenomes</taxon>
        <taxon>ecological metagenomes</taxon>
    </lineage>
</organism>
<dbReference type="GO" id="GO:0051082">
    <property type="term" value="F:unfolded protein binding"/>
    <property type="evidence" value="ECO:0007669"/>
    <property type="project" value="InterPro"/>
</dbReference>
<comment type="caution">
    <text evidence="1">The sequence shown here is derived from an EMBL/GenBank/DDBJ whole genome shotgun (WGS) entry which is preliminary data.</text>
</comment>
<sequence>MGNGMKIGVLIVLLSVCALLWATEVEPIESVGVLPTELEEAKVELDAKEVAEKSFSSPIKITSPRFPPVIIPTVAVCDPHRVFDKYEAPKEAFKALELRVRQARTEVQARIQAVMAKQKELDAAKKKNKEKLEADLIEMKAALKSFITVSDTRVADQRRKIAADAYLDIYNVVAKIARQRGITLVLTKDQPKLSTPNTTELLARLYYRRSVLYADDSLDITDAVIEVLNDAR</sequence>
<proteinExistence type="predicted"/>
<name>A0A0F9MZT8_9ZZZZ</name>